<protein>
    <recommendedName>
        <fullName evidence="4">Porin</fullName>
    </recommendedName>
</protein>
<feature type="signal peptide" evidence="1">
    <location>
        <begin position="1"/>
        <end position="24"/>
    </location>
</feature>
<dbReference type="Proteomes" id="UP000033121">
    <property type="component" value="Unassembled WGS sequence"/>
</dbReference>
<dbReference type="InterPro" id="IPR011486">
    <property type="entry name" value="BBP2"/>
</dbReference>
<dbReference type="OrthoDB" id="103154at2"/>
<organism evidence="2 3">
    <name type="scientific">Flavihumibacter petaseus NBRC 106054</name>
    <dbReference type="NCBI Taxonomy" id="1220578"/>
    <lineage>
        <taxon>Bacteria</taxon>
        <taxon>Pseudomonadati</taxon>
        <taxon>Bacteroidota</taxon>
        <taxon>Chitinophagia</taxon>
        <taxon>Chitinophagales</taxon>
        <taxon>Chitinophagaceae</taxon>
        <taxon>Flavihumibacter</taxon>
    </lineage>
</organism>
<reference evidence="2 3" key="1">
    <citation type="submission" date="2015-04" db="EMBL/GenBank/DDBJ databases">
        <title>Whole genome shotgun sequence of Flavihumibacter petaseus NBRC 106054.</title>
        <authorList>
            <person name="Miyazawa S."/>
            <person name="Hosoyama A."/>
            <person name="Hashimoto M."/>
            <person name="Noguchi M."/>
            <person name="Tsuchikane K."/>
            <person name="Ohji S."/>
            <person name="Yamazoe A."/>
            <person name="Ichikawa N."/>
            <person name="Kimura A."/>
            <person name="Fujita N."/>
        </authorList>
    </citation>
    <scope>NUCLEOTIDE SEQUENCE [LARGE SCALE GENOMIC DNA]</scope>
    <source>
        <strain evidence="2 3">NBRC 106054</strain>
    </source>
</reference>
<feature type="chain" id="PRO_5002430091" description="Porin" evidence="1">
    <location>
        <begin position="25"/>
        <end position="367"/>
    </location>
</feature>
<sequence>MKKKIKLRSLAFLSLLLCKSPVQAQDTTASTAPAPTLQFSGYAEAYYSYDFNEPADHNKATFLYSHSRHNEFNLNLGYLKAAYSAARIRANLALAAGTYMNANYAAETGVLKNIFEANAGVRLGRKQLWLDAGIFGSHIGFESAISKDCWTLTRSILAENSPYYEAGAKLTYSTDNGKWLMSVLALNGWQRITRVDGNSMMSWGTQLQYKPSGNVLLNYSTFLGTDKPDTARLLRVFHNVYGTFQLSEKWGLTTGFDIGTEEKTPSADGTNLWYSPVVIVRFAVNKKWTVAARAEYYNDKDGVIISTETPNGFQTSGYSLNIDYSPVQNALIRLEGRNLRNKDDSFAGKDGPSNNDSFITASIAISF</sequence>
<proteinExistence type="predicted"/>
<gene>
    <name evidence="2" type="ORF">FPE01S_01_00280</name>
</gene>
<evidence type="ECO:0000256" key="1">
    <source>
        <dbReference type="SAM" id="SignalP"/>
    </source>
</evidence>
<dbReference type="SUPFAM" id="SSF56935">
    <property type="entry name" value="Porins"/>
    <property type="match status" value="1"/>
</dbReference>
<dbReference type="Pfam" id="PF07642">
    <property type="entry name" value="BBP2"/>
    <property type="match status" value="1"/>
</dbReference>
<comment type="caution">
    <text evidence="2">The sequence shown here is derived from an EMBL/GenBank/DDBJ whole genome shotgun (WGS) entry which is preliminary data.</text>
</comment>
<evidence type="ECO:0008006" key="4">
    <source>
        <dbReference type="Google" id="ProtNLM"/>
    </source>
</evidence>
<dbReference type="STRING" id="1220578.FPE01S_01_00280"/>
<dbReference type="RefSeq" id="WP_046366955.1">
    <property type="nucleotide sequence ID" value="NZ_BBWV01000001.1"/>
</dbReference>
<dbReference type="AlphaFoldDB" id="A0A0E9MUC4"/>
<name>A0A0E9MUC4_9BACT</name>
<dbReference type="EMBL" id="BBWV01000001">
    <property type="protein sequence ID" value="GAO41016.1"/>
    <property type="molecule type" value="Genomic_DNA"/>
</dbReference>
<keyword evidence="1" id="KW-0732">Signal</keyword>
<evidence type="ECO:0000313" key="3">
    <source>
        <dbReference type="Proteomes" id="UP000033121"/>
    </source>
</evidence>
<keyword evidence="3" id="KW-1185">Reference proteome</keyword>
<evidence type="ECO:0000313" key="2">
    <source>
        <dbReference type="EMBL" id="GAO41016.1"/>
    </source>
</evidence>
<accession>A0A0E9MUC4</accession>